<dbReference type="SMART" id="SM00283">
    <property type="entry name" value="MA"/>
    <property type="match status" value="1"/>
</dbReference>
<evidence type="ECO:0000313" key="9">
    <source>
        <dbReference type="Proteomes" id="UP001461163"/>
    </source>
</evidence>
<name>A0ABU9T125_9ALTE</name>
<dbReference type="Gene3D" id="1.10.287.950">
    <property type="entry name" value="Methyl-accepting chemotaxis protein"/>
    <property type="match status" value="1"/>
</dbReference>
<dbReference type="InterPro" id="IPR033462">
    <property type="entry name" value="Cache_3-Cache_2"/>
</dbReference>
<dbReference type="InterPro" id="IPR004089">
    <property type="entry name" value="MCPsignal_dom"/>
</dbReference>
<dbReference type="SMART" id="SM00304">
    <property type="entry name" value="HAMP"/>
    <property type="match status" value="1"/>
</dbReference>
<dbReference type="RefSeq" id="WP_006993624.1">
    <property type="nucleotide sequence ID" value="NZ_JBBMQS010000020.1"/>
</dbReference>
<dbReference type="PROSITE" id="PS50111">
    <property type="entry name" value="CHEMOTAXIS_TRANSDUC_2"/>
    <property type="match status" value="1"/>
</dbReference>
<evidence type="ECO:0000256" key="3">
    <source>
        <dbReference type="ARBA" id="ARBA00029447"/>
    </source>
</evidence>
<evidence type="ECO:0000313" key="8">
    <source>
        <dbReference type="EMBL" id="MEM5499838.1"/>
    </source>
</evidence>
<dbReference type="SUPFAM" id="SSF58104">
    <property type="entry name" value="Methyl-accepting chemotaxis protein (MCP) signaling domain"/>
    <property type="match status" value="1"/>
</dbReference>
<evidence type="ECO:0000256" key="2">
    <source>
        <dbReference type="ARBA" id="ARBA00023224"/>
    </source>
</evidence>
<dbReference type="Pfam" id="PF17201">
    <property type="entry name" value="Cache_3-Cache_2"/>
    <property type="match status" value="1"/>
</dbReference>
<evidence type="ECO:0000256" key="5">
    <source>
        <dbReference type="SAM" id="Phobius"/>
    </source>
</evidence>
<keyword evidence="5" id="KW-0472">Membrane</keyword>
<feature type="domain" description="HAMP" evidence="7">
    <location>
        <begin position="309"/>
        <end position="363"/>
    </location>
</feature>
<evidence type="ECO:0000256" key="1">
    <source>
        <dbReference type="ARBA" id="ARBA00004370"/>
    </source>
</evidence>
<dbReference type="Pfam" id="PF00015">
    <property type="entry name" value="MCPsignal"/>
    <property type="match status" value="1"/>
</dbReference>
<protein>
    <submittedName>
        <fullName evidence="8">Cache 3/Cache 2 fusion domain-containing protein</fullName>
    </submittedName>
</protein>
<keyword evidence="9" id="KW-1185">Reference proteome</keyword>
<evidence type="ECO:0000256" key="4">
    <source>
        <dbReference type="PROSITE-ProRule" id="PRU00284"/>
    </source>
</evidence>
<dbReference type="SUPFAM" id="SSF103190">
    <property type="entry name" value="Sensory domain-like"/>
    <property type="match status" value="1"/>
</dbReference>
<reference evidence="8 9" key="1">
    <citation type="submission" date="2024-03" db="EMBL/GenBank/DDBJ databases">
        <title>Community enrichment and isolation of bacterial strains for fucoidan degradation.</title>
        <authorList>
            <person name="Sichert A."/>
        </authorList>
    </citation>
    <scope>NUCLEOTIDE SEQUENCE [LARGE SCALE GENOMIC DNA]</scope>
    <source>
        <strain evidence="8 9">AS12</strain>
    </source>
</reference>
<dbReference type="PANTHER" id="PTHR32089">
    <property type="entry name" value="METHYL-ACCEPTING CHEMOTAXIS PROTEIN MCPB"/>
    <property type="match status" value="1"/>
</dbReference>
<dbReference type="CDD" id="cd06225">
    <property type="entry name" value="HAMP"/>
    <property type="match status" value="1"/>
</dbReference>
<feature type="domain" description="Methyl-accepting transducer" evidence="6">
    <location>
        <begin position="368"/>
        <end position="604"/>
    </location>
</feature>
<keyword evidence="5" id="KW-1133">Transmembrane helix</keyword>
<organism evidence="8 9">
    <name type="scientific">Paraglaciecola mesophila</name>
    <dbReference type="NCBI Taxonomy" id="197222"/>
    <lineage>
        <taxon>Bacteria</taxon>
        <taxon>Pseudomonadati</taxon>
        <taxon>Pseudomonadota</taxon>
        <taxon>Gammaproteobacteria</taxon>
        <taxon>Alteromonadales</taxon>
        <taxon>Alteromonadaceae</taxon>
        <taxon>Paraglaciecola</taxon>
    </lineage>
</organism>
<dbReference type="Proteomes" id="UP001461163">
    <property type="component" value="Unassembled WGS sequence"/>
</dbReference>
<keyword evidence="2 4" id="KW-0807">Transducer</keyword>
<dbReference type="EMBL" id="JBBMQS010000020">
    <property type="protein sequence ID" value="MEM5499838.1"/>
    <property type="molecule type" value="Genomic_DNA"/>
</dbReference>
<dbReference type="PROSITE" id="PS50885">
    <property type="entry name" value="HAMP"/>
    <property type="match status" value="1"/>
</dbReference>
<dbReference type="PANTHER" id="PTHR32089:SF112">
    <property type="entry name" value="LYSOZYME-LIKE PROTEIN-RELATED"/>
    <property type="match status" value="1"/>
</dbReference>
<comment type="similarity">
    <text evidence="3">Belongs to the methyl-accepting chemotaxis (MCP) protein family.</text>
</comment>
<comment type="caution">
    <text evidence="8">The sequence shown here is derived from an EMBL/GenBank/DDBJ whole genome shotgun (WGS) entry which is preliminary data.</text>
</comment>
<keyword evidence="5" id="KW-0812">Transmembrane</keyword>
<accession>A0ABU9T125</accession>
<proteinExistence type="inferred from homology"/>
<dbReference type="InterPro" id="IPR029151">
    <property type="entry name" value="Sensor-like_sf"/>
</dbReference>
<gene>
    <name evidence="8" type="ORF">WNY77_20680</name>
</gene>
<sequence length="640" mass="69467">MSIQRKFISSILALIVLFGAISITVTIVTVTSDIHLRVERDTTQTSGKIKSLLTVIDSIMSDRVNNSMALLKQQASALGPPKLGSLVNIKDLEIPDLVLGQSTQANQHALVDSVTNIMSGTATIFVKNGSDYVRISTNVMKDKQRAIGTKLSPTGSAIKNINQGKAYYGQVDILGKPYITGYEPIFATNGEVIGIWYVGYSADLKELESALAKQTILNEGFVALRDVTGNIRLHSQHLSESAINAIINERDEKWTLTTVPFNAWGYDILLGYSNEEITDTIFTEITKIVFITLFIAAVIILVLIVLVKKIVGEPLYKYTKAIEDIAQGEGDLTIRFNSSKSDELGRMSNALDSLLDRIQLTISDVTQASVELLESARELTTISTQASDLVVHQSAQTEQVSLALHDMNNTALSLGESARNAEDAAKAADGEAQVSSTELAHIIDSISRQADEVENSAEVVNELTNASAEITGVLEVIQNIAEQTNLLALNAAIEAARAGEHGRGFAVVADEVRTLASRTQRSTEEIRAMIERLHHGAKQTTEMIAQNKENSLVNVESTRKAGVAVDDVLRSVAKISDYNIQIASAVNHQKQASADISGRVASIHTSGNENAEHVKNTKLASENLKAIVEKMLVKLKYYKV</sequence>
<feature type="transmembrane region" description="Helical" evidence="5">
    <location>
        <begin position="288"/>
        <end position="307"/>
    </location>
</feature>
<comment type="subcellular location">
    <subcellularLocation>
        <location evidence="1">Membrane</location>
    </subcellularLocation>
</comment>
<evidence type="ECO:0000259" key="7">
    <source>
        <dbReference type="PROSITE" id="PS50885"/>
    </source>
</evidence>
<dbReference type="Pfam" id="PF00672">
    <property type="entry name" value="HAMP"/>
    <property type="match status" value="1"/>
</dbReference>
<evidence type="ECO:0000259" key="6">
    <source>
        <dbReference type="PROSITE" id="PS50111"/>
    </source>
</evidence>
<dbReference type="InterPro" id="IPR003660">
    <property type="entry name" value="HAMP_dom"/>
</dbReference>